<proteinExistence type="predicted"/>
<protein>
    <submittedName>
        <fullName evidence="1">Uncharacterized protein</fullName>
    </submittedName>
</protein>
<dbReference type="InParanoid" id="A0A1M6PJD2"/>
<evidence type="ECO:0000313" key="2">
    <source>
        <dbReference type="Proteomes" id="UP000184510"/>
    </source>
</evidence>
<keyword evidence="2" id="KW-1185">Reference proteome</keyword>
<dbReference type="RefSeq" id="WP_143184755.1">
    <property type="nucleotide sequence ID" value="NZ_FQYR01000005.1"/>
</dbReference>
<dbReference type="EMBL" id="FQYR01000005">
    <property type="protein sequence ID" value="SHK08040.1"/>
    <property type="molecule type" value="Genomic_DNA"/>
</dbReference>
<dbReference type="Proteomes" id="UP000184510">
    <property type="component" value="Unassembled WGS sequence"/>
</dbReference>
<sequence length="83" mass="10027">MRDPARIERILLLIQEIWQRDPDMRFQQLIYVLQNKYSQTNSGYGIITETAEDGFQHTGFDMFNLEDDDLERFLTKFISEHRK</sequence>
<dbReference type="AlphaFoldDB" id="A0A1M6PJD2"/>
<evidence type="ECO:0000313" key="1">
    <source>
        <dbReference type="EMBL" id="SHK08040.1"/>
    </source>
</evidence>
<gene>
    <name evidence="1" type="ORF">SAMN02745181_3208</name>
</gene>
<dbReference type="OrthoDB" id="2622961at2"/>
<dbReference type="STRING" id="1123071.SAMN02745181_3208"/>
<reference evidence="1 2" key="1">
    <citation type="submission" date="2016-11" db="EMBL/GenBank/DDBJ databases">
        <authorList>
            <person name="Jaros S."/>
            <person name="Januszkiewicz K."/>
            <person name="Wedrychowicz H."/>
        </authorList>
    </citation>
    <scope>NUCLEOTIDE SEQUENCE [LARGE SCALE GENOMIC DNA]</scope>
    <source>
        <strain evidence="1 2">DSM 18772</strain>
    </source>
</reference>
<name>A0A1M6PJD2_9BACT</name>
<organism evidence="1 2">
    <name type="scientific">Rubritalea squalenifaciens DSM 18772</name>
    <dbReference type="NCBI Taxonomy" id="1123071"/>
    <lineage>
        <taxon>Bacteria</taxon>
        <taxon>Pseudomonadati</taxon>
        <taxon>Verrucomicrobiota</taxon>
        <taxon>Verrucomicrobiia</taxon>
        <taxon>Verrucomicrobiales</taxon>
        <taxon>Rubritaleaceae</taxon>
        <taxon>Rubritalea</taxon>
    </lineage>
</organism>
<accession>A0A1M6PJD2</accession>